<keyword evidence="1" id="KW-1133">Transmembrane helix</keyword>
<reference evidence="2" key="1">
    <citation type="submission" date="2022-10" db="EMBL/GenBank/DDBJ databases">
        <title>Chryseobacterium babae sp. nov. isolated from the gut of the beetle Oryctes rhinoceros, and Chryseobacterium kimseyorum sp. nov., isolated from a stick insect rearing cage.</title>
        <authorList>
            <person name="Shelomi M."/>
            <person name="Han C.-J."/>
            <person name="Chen W.-M."/>
            <person name="Chen H.-K."/>
            <person name="Liaw S.-J."/>
            <person name="Muhle E."/>
            <person name="Clermont D."/>
        </authorList>
    </citation>
    <scope>NUCLEOTIDE SEQUENCE</scope>
    <source>
        <strain evidence="2">WLa1L2M3</strain>
    </source>
</reference>
<keyword evidence="3" id="KW-1185">Reference proteome</keyword>
<organism evidence="2 3">
    <name type="scientific">Chryseobacterium oryctis</name>
    <dbReference type="NCBI Taxonomy" id="2952618"/>
    <lineage>
        <taxon>Bacteria</taxon>
        <taxon>Pseudomonadati</taxon>
        <taxon>Bacteroidota</taxon>
        <taxon>Flavobacteriia</taxon>
        <taxon>Flavobacteriales</taxon>
        <taxon>Weeksellaceae</taxon>
        <taxon>Chryseobacterium group</taxon>
        <taxon>Chryseobacterium</taxon>
    </lineage>
</organism>
<dbReference type="Proteomes" id="UP001163719">
    <property type="component" value="Unassembled WGS sequence"/>
</dbReference>
<gene>
    <name evidence="2" type="ORF">OH806_08725</name>
</gene>
<name>A0ABT3HNN2_9FLAO</name>
<evidence type="ECO:0000313" key="3">
    <source>
        <dbReference type="Proteomes" id="UP001163719"/>
    </source>
</evidence>
<dbReference type="EMBL" id="JAPDHV010000003">
    <property type="protein sequence ID" value="MCW3161348.1"/>
    <property type="molecule type" value="Genomic_DNA"/>
</dbReference>
<evidence type="ECO:0000256" key="1">
    <source>
        <dbReference type="SAM" id="Phobius"/>
    </source>
</evidence>
<feature type="transmembrane region" description="Helical" evidence="1">
    <location>
        <begin position="40"/>
        <end position="60"/>
    </location>
</feature>
<dbReference type="RefSeq" id="WP_264743292.1">
    <property type="nucleotide sequence ID" value="NZ_JAPDHV010000003.1"/>
</dbReference>
<comment type="caution">
    <text evidence="2">The sequence shown here is derived from an EMBL/GenBank/DDBJ whole genome shotgun (WGS) entry which is preliminary data.</text>
</comment>
<accession>A0ABT3HNN2</accession>
<proteinExistence type="predicted"/>
<protein>
    <submittedName>
        <fullName evidence="2">Energy transducer TonB</fullName>
    </submittedName>
</protein>
<dbReference type="Gene3D" id="3.30.1150.10">
    <property type="match status" value="1"/>
</dbReference>
<dbReference type="SUPFAM" id="SSF74653">
    <property type="entry name" value="TolA/TonB C-terminal domain"/>
    <property type="match status" value="1"/>
</dbReference>
<sequence length="279" mass="30625">MKHLQSNQEFRFNEVLFEHRNKEYGAYVLRTESDRILTKSFFIGMGVLAVFISGFVISSFKSSEKVIKDDIFYRPIDIIPNDPPEEVLPPKPEIVKPTTAPNVKTVDERLPEPKAEVIHEKVVEKIEGAVAGTKNNSDGEIAPPNVYVPTAPTVGPATVTPPVQPPVVEKVADPNAIVTSVDVEASFPGGINAFRDKVTNNFDSSSFDGTGEMAKTIITFVVEKDGTISGIKANGADADFNNEAIRTIKTVRGKWVPAKLKGQAVRSYFKFPISMKFDN</sequence>
<evidence type="ECO:0000313" key="2">
    <source>
        <dbReference type="EMBL" id="MCW3161348.1"/>
    </source>
</evidence>
<keyword evidence="1" id="KW-0472">Membrane</keyword>
<keyword evidence="1" id="KW-0812">Transmembrane</keyword>